<evidence type="ECO:0000256" key="2">
    <source>
        <dbReference type="ARBA" id="ARBA00023157"/>
    </source>
</evidence>
<organism evidence="6">
    <name type="scientific">Rhipicephalus zambeziensis</name>
    <dbReference type="NCBI Taxonomy" id="60191"/>
    <lineage>
        <taxon>Eukaryota</taxon>
        <taxon>Metazoa</taxon>
        <taxon>Ecdysozoa</taxon>
        <taxon>Arthropoda</taxon>
        <taxon>Chelicerata</taxon>
        <taxon>Arachnida</taxon>
        <taxon>Acari</taxon>
        <taxon>Parasitiformes</taxon>
        <taxon>Ixodida</taxon>
        <taxon>Ixodoidea</taxon>
        <taxon>Ixodidae</taxon>
        <taxon>Rhipicephalinae</taxon>
        <taxon>Rhipicephalus</taxon>
        <taxon>Rhipicephalus</taxon>
    </lineage>
</organism>
<dbReference type="EMBL" id="GFPF01005314">
    <property type="protein sequence ID" value="MAA16460.1"/>
    <property type="molecule type" value="Transcribed_RNA"/>
</dbReference>
<dbReference type="InterPro" id="IPR002919">
    <property type="entry name" value="TIL_dom"/>
</dbReference>
<evidence type="ECO:0000313" key="6">
    <source>
        <dbReference type="EMBL" id="MAA16460.1"/>
    </source>
</evidence>
<keyword evidence="1" id="KW-0646">Protease inhibitor</keyword>
<proteinExistence type="predicted"/>
<dbReference type="AlphaFoldDB" id="A0A224YRM4"/>
<evidence type="ECO:0000259" key="5">
    <source>
        <dbReference type="Pfam" id="PF01826"/>
    </source>
</evidence>
<evidence type="ECO:0000256" key="1">
    <source>
        <dbReference type="ARBA" id="ARBA00022690"/>
    </source>
</evidence>
<feature type="compositionally biased region" description="Polar residues" evidence="3">
    <location>
        <begin position="89"/>
        <end position="98"/>
    </location>
</feature>
<dbReference type="SUPFAM" id="SSF57567">
    <property type="entry name" value="Serine protease inhibitors"/>
    <property type="match status" value="1"/>
</dbReference>
<dbReference type="PANTHER" id="PTHR23259">
    <property type="entry name" value="RIDDLE"/>
    <property type="match status" value="1"/>
</dbReference>
<dbReference type="CDD" id="cd19941">
    <property type="entry name" value="TIL"/>
    <property type="match status" value="1"/>
</dbReference>
<evidence type="ECO:0000256" key="4">
    <source>
        <dbReference type="SAM" id="Phobius"/>
    </source>
</evidence>
<feature type="transmembrane region" description="Helical" evidence="4">
    <location>
        <begin position="49"/>
        <end position="73"/>
    </location>
</feature>
<feature type="region of interest" description="Disordered" evidence="3">
    <location>
        <begin position="87"/>
        <end position="106"/>
    </location>
</feature>
<dbReference type="InterPro" id="IPR036084">
    <property type="entry name" value="Ser_inhib-like_sf"/>
</dbReference>
<accession>A0A224YRM4</accession>
<evidence type="ECO:0000256" key="3">
    <source>
        <dbReference type="SAM" id="MobiDB-lite"/>
    </source>
</evidence>
<dbReference type="PANTHER" id="PTHR23259:SF70">
    <property type="entry name" value="ACCESSORY GLAND PROTEIN ACP62F-RELATED"/>
    <property type="match status" value="1"/>
</dbReference>
<dbReference type="GO" id="GO:0030414">
    <property type="term" value="F:peptidase inhibitor activity"/>
    <property type="evidence" value="ECO:0007669"/>
    <property type="project" value="UniProtKB-KW"/>
</dbReference>
<keyword evidence="4" id="KW-0812">Transmembrane</keyword>
<sequence length="179" mass="21046">MLAAKYHNYIYDYRFLFLLVTAESKVFRIVLIRYIYWADLLDVAQRIGAFMMAAKIILSFLLVFVVWASLMYVKAEKEATFLASARRPNGSSWNQTRPSRPKPPHKKCRQYEEYKKCVSGSCSEWKCKYLYKGWPDACTYDCVSGCFCKKGYFRNYAKRCVLGYHCFKEIMPFVSTLPE</sequence>
<keyword evidence="4" id="KW-0472">Membrane</keyword>
<dbReference type="Pfam" id="PF01826">
    <property type="entry name" value="TIL"/>
    <property type="match status" value="1"/>
</dbReference>
<keyword evidence="2" id="KW-1015">Disulfide bond</keyword>
<reference evidence="6" key="1">
    <citation type="journal article" date="2017" name="Parasit. Vectors">
        <title>Sialotranscriptomics of Rhipicephalus zambeziensis reveals intricate expression profiles of secretory proteins and suggests tight temporal transcriptional regulation during blood-feeding.</title>
        <authorList>
            <person name="de Castro M.H."/>
            <person name="de Klerk D."/>
            <person name="Pienaar R."/>
            <person name="Rees D.J.G."/>
            <person name="Mans B.J."/>
        </authorList>
    </citation>
    <scope>NUCLEOTIDE SEQUENCE</scope>
    <source>
        <tissue evidence="6">Salivary glands</tissue>
    </source>
</reference>
<dbReference type="Gene3D" id="2.10.25.10">
    <property type="entry name" value="Laminin"/>
    <property type="match status" value="1"/>
</dbReference>
<dbReference type="InterPro" id="IPR051368">
    <property type="entry name" value="SerProtInhib-TIL_Domain"/>
</dbReference>
<keyword evidence="4" id="KW-1133">Transmembrane helix</keyword>
<name>A0A224YRM4_9ACAR</name>
<feature type="domain" description="TIL" evidence="5">
    <location>
        <begin position="108"/>
        <end position="166"/>
    </location>
</feature>
<protein>
    <submittedName>
        <fullName evidence="6">TIL domain containing protein</fullName>
    </submittedName>
</protein>
<feature type="transmembrane region" description="Helical" evidence="4">
    <location>
        <begin position="15"/>
        <end position="37"/>
    </location>
</feature>